<dbReference type="Gene3D" id="1.25.40.10">
    <property type="entry name" value="Tetratricopeptide repeat domain"/>
    <property type="match status" value="2"/>
</dbReference>
<keyword evidence="4" id="KW-1003">Cell membrane</keyword>
<dbReference type="Pfam" id="PF02188">
    <property type="entry name" value="GoLoco"/>
    <property type="match status" value="2"/>
</dbReference>
<dbReference type="InterPro" id="IPR003109">
    <property type="entry name" value="GoLoco_motif"/>
</dbReference>
<dbReference type="InParanoid" id="A0A7E6DGV9"/>
<proteinExistence type="inferred from homology"/>
<dbReference type="GeneID" id="114499571"/>
<dbReference type="GO" id="GO:0000132">
    <property type="term" value="P:establishment of mitotic spindle orientation"/>
    <property type="evidence" value="ECO:0007669"/>
    <property type="project" value="TreeGrafter"/>
</dbReference>
<dbReference type="SMART" id="SM00390">
    <property type="entry name" value="GoLoco"/>
    <property type="match status" value="3"/>
</dbReference>
<feature type="region of interest" description="Disordered" evidence="11">
    <location>
        <begin position="542"/>
        <end position="566"/>
    </location>
</feature>
<keyword evidence="12" id="KW-1185">Reference proteome</keyword>
<evidence type="ECO:0000256" key="2">
    <source>
        <dbReference type="ARBA" id="ARBA00004496"/>
    </source>
</evidence>
<protein>
    <submittedName>
        <fullName evidence="13">G-protein-signaling modulator 1 isoform X1</fullName>
    </submittedName>
</protein>
<feature type="compositionally biased region" description="Basic residues" evidence="11">
    <location>
        <begin position="690"/>
        <end position="700"/>
    </location>
</feature>
<dbReference type="GO" id="GO:0005886">
    <property type="term" value="C:plasma membrane"/>
    <property type="evidence" value="ECO:0007669"/>
    <property type="project" value="UniProtKB-SubCell"/>
</dbReference>
<dbReference type="RefSeq" id="XP_035878316.1">
    <property type="nucleotide sequence ID" value="XM_036022423.1"/>
</dbReference>
<dbReference type="FunFam" id="1.25.40.10:FF:000043">
    <property type="entry name" value="G-protein-signaling modulator 2 isoform X1"/>
    <property type="match status" value="1"/>
</dbReference>
<feature type="repeat" description="TPR" evidence="10">
    <location>
        <begin position="278"/>
        <end position="311"/>
    </location>
</feature>
<dbReference type="OrthoDB" id="286233at2759"/>
<dbReference type="SUPFAM" id="SSF48452">
    <property type="entry name" value="TPR-like"/>
    <property type="match status" value="2"/>
</dbReference>
<name>A0A7E6DGV9_9CHIR</name>
<dbReference type="PANTHER" id="PTHR45954:SF2">
    <property type="entry name" value="G-PROTEIN-SIGNALING MODULATOR 1"/>
    <property type="match status" value="1"/>
</dbReference>
<evidence type="ECO:0000256" key="1">
    <source>
        <dbReference type="ARBA" id="ARBA00004236"/>
    </source>
</evidence>
<comment type="similarity">
    <text evidence="3">Belongs to the GPSM family.</text>
</comment>
<gene>
    <name evidence="13" type="primary">GPSM1</name>
</gene>
<dbReference type="GO" id="GO:0005938">
    <property type="term" value="C:cell cortex"/>
    <property type="evidence" value="ECO:0007669"/>
    <property type="project" value="TreeGrafter"/>
</dbReference>
<evidence type="ECO:0000256" key="6">
    <source>
        <dbReference type="ARBA" id="ARBA00022553"/>
    </source>
</evidence>
<evidence type="ECO:0000256" key="3">
    <source>
        <dbReference type="ARBA" id="ARBA00006600"/>
    </source>
</evidence>
<feature type="region of interest" description="Disordered" evidence="11">
    <location>
        <begin position="422"/>
        <end position="523"/>
    </location>
</feature>
<sequence>MQAAAAEGQPAALSLAEKAVCKLVYGAPRPRPLLLPVGLELWLYVQKMRNLRRRRMEASCLELALEGERLCKAGDFKAGAAFFEAAVQVGTEDLKTLSAVYSQLGNAYFYLKEYARALEYHRHDLLLARTIGDRMGEAKASGNLGNTLKVLGRFDEAIVCCQRHLDIAQEQGDKVGEARALYNIGNVYHAKGKQLSWSAEQDPGHLPPDVRETLRRASEFYERNLSLVKELGDRAAQGRAYGNLGNTHYLLGSFVEATAFHKERLAIAKEFGDKAAERRAYSNLGNAHVFLGRFDVAAEYYKKTLQLSRQLRDAAVEAQACYSLGNTYTLLQDHERAAEYHLRHLLIAQELADRVGEARACWSLGNAYVSMGSPAQALTFARKHLEISQEIGDRNGELTARMNVAQLQLVLGRLTSPAAAEKPDLAGYEAQGARPKRTQRLSAETWDLLRLPPEREQNGDSHHSGDWRGPGRDLLPLPMRSRKYQEGPDAAERRPREGGHSPLDSADVRVQVPRTSVPRAPSSDEECFFDLLSKFQRSRMDDQRCPLEEGQPGAAEATASPALEERVARPPLTASPQTEELFDLIASSQSRRLDDQRASVGGLPGLRVTRNNLGHLRGDGDPQEPGDEFFNMLIKCQRTGRRGPRWALGAPKPAPTESPQAPRPHARRLLARLLQTLRRSPPTSSAPAAHQRRPRPRRGPRGAPGTSASGSCSPPPRPKGP</sequence>
<dbReference type="PROSITE" id="PS50005">
    <property type="entry name" value="TPR"/>
    <property type="match status" value="1"/>
</dbReference>
<evidence type="ECO:0000256" key="4">
    <source>
        <dbReference type="ARBA" id="ARBA00022475"/>
    </source>
</evidence>
<keyword evidence="5" id="KW-0963">Cytoplasm</keyword>
<dbReference type="Proteomes" id="UP000504628">
    <property type="component" value="Chromosome 3"/>
</dbReference>
<dbReference type="CTD" id="26086"/>
<dbReference type="Pfam" id="PF13424">
    <property type="entry name" value="TPR_12"/>
    <property type="match status" value="2"/>
</dbReference>
<keyword evidence="7" id="KW-0677">Repeat</keyword>
<feature type="compositionally biased region" description="Basic and acidic residues" evidence="11">
    <location>
        <begin position="483"/>
        <end position="499"/>
    </location>
</feature>
<dbReference type="GO" id="GO:0005092">
    <property type="term" value="F:GDP-dissociation inhibitor activity"/>
    <property type="evidence" value="ECO:0007669"/>
    <property type="project" value="TreeGrafter"/>
</dbReference>
<accession>A0A7E6DGV9</accession>
<organism evidence="12 13">
    <name type="scientific">Phyllostomus discolor</name>
    <name type="common">pale spear-nosed bat</name>
    <dbReference type="NCBI Taxonomy" id="89673"/>
    <lineage>
        <taxon>Eukaryota</taxon>
        <taxon>Metazoa</taxon>
        <taxon>Chordata</taxon>
        <taxon>Craniata</taxon>
        <taxon>Vertebrata</taxon>
        <taxon>Euteleostomi</taxon>
        <taxon>Mammalia</taxon>
        <taxon>Eutheria</taxon>
        <taxon>Laurasiatheria</taxon>
        <taxon>Chiroptera</taxon>
        <taxon>Yangochiroptera</taxon>
        <taxon>Phyllostomidae</taxon>
        <taxon>Phyllostominae</taxon>
        <taxon>Phyllostomus</taxon>
    </lineage>
</organism>
<evidence type="ECO:0000256" key="8">
    <source>
        <dbReference type="ARBA" id="ARBA00022803"/>
    </source>
</evidence>
<keyword evidence="8 10" id="KW-0802">TPR repeat</keyword>
<evidence type="ECO:0000256" key="10">
    <source>
        <dbReference type="PROSITE-ProRule" id="PRU00339"/>
    </source>
</evidence>
<evidence type="ECO:0000313" key="12">
    <source>
        <dbReference type="Proteomes" id="UP000504628"/>
    </source>
</evidence>
<evidence type="ECO:0000256" key="7">
    <source>
        <dbReference type="ARBA" id="ARBA00022737"/>
    </source>
</evidence>
<dbReference type="InterPro" id="IPR019734">
    <property type="entry name" value="TPR_rpt"/>
</dbReference>
<evidence type="ECO:0000256" key="5">
    <source>
        <dbReference type="ARBA" id="ARBA00022490"/>
    </source>
</evidence>
<dbReference type="PROSITE" id="PS50877">
    <property type="entry name" value="GOLOCO"/>
    <property type="match status" value="2"/>
</dbReference>
<comment type="subcellular location">
    <subcellularLocation>
        <location evidence="1">Cell membrane</location>
    </subcellularLocation>
    <subcellularLocation>
        <location evidence="2">Cytoplasm</location>
    </subcellularLocation>
</comment>
<dbReference type="PANTHER" id="PTHR45954">
    <property type="entry name" value="LD33695P"/>
    <property type="match status" value="1"/>
</dbReference>
<evidence type="ECO:0000313" key="13">
    <source>
        <dbReference type="RefSeq" id="XP_035878316.1"/>
    </source>
</evidence>
<feature type="compositionally biased region" description="Basic and acidic residues" evidence="11">
    <location>
        <begin position="452"/>
        <end position="471"/>
    </location>
</feature>
<dbReference type="InterPro" id="IPR011990">
    <property type="entry name" value="TPR-like_helical_dom_sf"/>
</dbReference>
<dbReference type="AlphaFoldDB" id="A0A7E6DGV9"/>
<keyword evidence="9" id="KW-0472">Membrane</keyword>
<feature type="region of interest" description="Disordered" evidence="11">
    <location>
        <begin position="641"/>
        <end position="721"/>
    </location>
</feature>
<evidence type="ECO:0000256" key="9">
    <source>
        <dbReference type="ARBA" id="ARBA00023136"/>
    </source>
</evidence>
<dbReference type="Pfam" id="PF13176">
    <property type="entry name" value="TPR_7"/>
    <property type="match status" value="1"/>
</dbReference>
<dbReference type="SMART" id="SM00028">
    <property type="entry name" value="TPR"/>
    <property type="match status" value="7"/>
</dbReference>
<dbReference type="GO" id="GO:0001965">
    <property type="term" value="F:G-protein alpha-subunit binding"/>
    <property type="evidence" value="ECO:0007669"/>
    <property type="project" value="TreeGrafter"/>
</dbReference>
<dbReference type="Pfam" id="PF13374">
    <property type="entry name" value="TPR_10"/>
    <property type="match status" value="1"/>
</dbReference>
<dbReference type="InterPro" id="IPR052386">
    <property type="entry name" value="GPSM"/>
</dbReference>
<reference evidence="13" key="1">
    <citation type="submission" date="2025-08" db="UniProtKB">
        <authorList>
            <consortium name="RefSeq"/>
        </authorList>
    </citation>
    <scope>IDENTIFICATION</scope>
    <source>
        <tissue evidence="13">Muscle</tissue>
    </source>
</reference>
<evidence type="ECO:0000256" key="11">
    <source>
        <dbReference type="SAM" id="MobiDB-lite"/>
    </source>
</evidence>
<keyword evidence="6" id="KW-0597">Phosphoprotein</keyword>